<accession>A0A820D1X5</accession>
<dbReference type="AlphaFoldDB" id="A0A820D1X5"/>
<protein>
    <recommendedName>
        <fullName evidence="3">MULE transposase domain-containing protein</fullName>
    </recommendedName>
</protein>
<dbReference type="EMBL" id="CAJOBD010018166">
    <property type="protein sequence ID" value="CAF4227358.1"/>
    <property type="molecule type" value="Genomic_DNA"/>
</dbReference>
<feature type="non-terminal residue" evidence="1">
    <location>
        <position position="323"/>
    </location>
</feature>
<evidence type="ECO:0008006" key="3">
    <source>
        <dbReference type="Google" id="ProtNLM"/>
    </source>
</evidence>
<name>A0A820D1X5_9BILA</name>
<evidence type="ECO:0000313" key="1">
    <source>
        <dbReference type="EMBL" id="CAF4227358.1"/>
    </source>
</evidence>
<reference evidence="1" key="1">
    <citation type="submission" date="2021-02" db="EMBL/GenBank/DDBJ databases">
        <authorList>
            <person name="Nowell W R."/>
        </authorList>
    </citation>
    <scope>NUCLEOTIDE SEQUENCE</scope>
</reference>
<comment type="caution">
    <text evidence="1">The sequence shown here is derived from an EMBL/GenBank/DDBJ whole genome shotgun (WGS) entry which is preliminary data.</text>
</comment>
<proteinExistence type="predicted"/>
<sequence length="323" mass="38013">GNECSKHYTNYTENGSVVYYRYNKAKRHGPQCAARIYLLYHSDSDKITVYKTEVEHNNHHDKLRGVDENVKQCIQELYNDGVMKPKQIIRALRARNQYVRVKKTEDCEFIFNNIQIGMQVINKDLLRPTVLISDTADAIKNGFRNVFNNEYNQIMCWTHMKRKVKHCICQINDKDIRKEIMEDIEILQLFNSIPVFKLASTLFMKKWNMNNKQQNQSILDFLEYFDNEWLQSNNGWYEGIQLYASSTNSVIEATNETIKDDGTFRERHVLSRFLTIATNIINSWSVERDAFSINAKIFATETTLSLQLWTLSYQWAKPTKDIS</sequence>
<organism evidence="1 2">
    <name type="scientific">Rotaria sordida</name>
    <dbReference type="NCBI Taxonomy" id="392033"/>
    <lineage>
        <taxon>Eukaryota</taxon>
        <taxon>Metazoa</taxon>
        <taxon>Spiralia</taxon>
        <taxon>Gnathifera</taxon>
        <taxon>Rotifera</taxon>
        <taxon>Eurotatoria</taxon>
        <taxon>Bdelloidea</taxon>
        <taxon>Philodinida</taxon>
        <taxon>Philodinidae</taxon>
        <taxon>Rotaria</taxon>
    </lineage>
</organism>
<gene>
    <name evidence="1" type="ORF">JBS370_LOCUS37719</name>
</gene>
<dbReference type="Proteomes" id="UP000663836">
    <property type="component" value="Unassembled WGS sequence"/>
</dbReference>
<evidence type="ECO:0000313" key="2">
    <source>
        <dbReference type="Proteomes" id="UP000663836"/>
    </source>
</evidence>